<evidence type="ECO:0000256" key="1">
    <source>
        <dbReference type="ARBA" id="ARBA00004651"/>
    </source>
</evidence>
<feature type="domain" description="Na+/H+ antiporter MnhB subunit-related protein" evidence="9">
    <location>
        <begin position="44"/>
        <end position="165"/>
    </location>
</feature>
<evidence type="ECO:0000259" key="9">
    <source>
        <dbReference type="Pfam" id="PF04039"/>
    </source>
</evidence>
<keyword evidence="3" id="KW-1003">Cell membrane</keyword>
<evidence type="ECO:0000313" key="10">
    <source>
        <dbReference type="EMBL" id="EDM78582.1"/>
    </source>
</evidence>
<dbReference type="InterPro" id="IPR007182">
    <property type="entry name" value="MnhB"/>
</dbReference>
<dbReference type="NCBIfam" id="NF009162">
    <property type="entry name" value="PRK12508.1"/>
    <property type="match status" value="1"/>
</dbReference>
<keyword evidence="5 8" id="KW-1133">Transmembrane helix</keyword>
<evidence type="ECO:0000256" key="7">
    <source>
        <dbReference type="SAM" id="MobiDB-lite"/>
    </source>
</evidence>
<dbReference type="AlphaFoldDB" id="A6G6F3"/>
<evidence type="ECO:0000256" key="8">
    <source>
        <dbReference type="SAM" id="Phobius"/>
    </source>
</evidence>
<dbReference type="InterPro" id="IPR050622">
    <property type="entry name" value="CPA3_antiporter_subunitB"/>
</dbReference>
<dbReference type="Pfam" id="PF04039">
    <property type="entry name" value="MnhB"/>
    <property type="match status" value="1"/>
</dbReference>
<keyword evidence="6 8" id="KW-0472">Membrane</keyword>
<feature type="region of interest" description="Disordered" evidence="7">
    <location>
        <begin position="1"/>
        <end position="35"/>
    </location>
</feature>
<feature type="transmembrane region" description="Helical" evidence="8">
    <location>
        <begin position="46"/>
        <end position="66"/>
    </location>
</feature>
<protein>
    <submittedName>
        <fullName evidence="10">Na+/H+ antiporter MnhB subunit-related protein</fullName>
    </submittedName>
</protein>
<evidence type="ECO:0000256" key="3">
    <source>
        <dbReference type="ARBA" id="ARBA00022475"/>
    </source>
</evidence>
<keyword evidence="4 8" id="KW-0812">Transmembrane</keyword>
<feature type="transmembrane region" description="Helical" evidence="8">
    <location>
        <begin position="146"/>
        <end position="169"/>
    </location>
</feature>
<reference evidence="10 11" key="1">
    <citation type="submission" date="2007-06" db="EMBL/GenBank/DDBJ databases">
        <authorList>
            <person name="Shimkets L."/>
            <person name="Ferriera S."/>
            <person name="Johnson J."/>
            <person name="Kravitz S."/>
            <person name="Beeson K."/>
            <person name="Sutton G."/>
            <person name="Rogers Y.-H."/>
            <person name="Friedman R."/>
            <person name="Frazier M."/>
            <person name="Venter J.C."/>
        </authorList>
    </citation>
    <scope>NUCLEOTIDE SEQUENCE [LARGE SCALE GENOMIC DNA]</scope>
    <source>
        <strain evidence="10 11">SIR-1</strain>
    </source>
</reference>
<feature type="transmembrane region" description="Helical" evidence="8">
    <location>
        <begin position="104"/>
        <end position="126"/>
    </location>
</feature>
<gene>
    <name evidence="10" type="ORF">PPSIR1_15130</name>
</gene>
<evidence type="ECO:0000256" key="6">
    <source>
        <dbReference type="ARBA" id="ARBA00023136"/>
    </source>
</evidence>
<evidence type="ECO:0000256" key="2">
    <source>
        <dbReference type="ARBA" id="ARBA00009425"/>
    </source>
</evidence>
<feature type="transmembrane region" description="Helical" evidence="8">
    <location>
        <begin position="72"/>
        <end position="92"/>
    </location>
</feature>
<dbReference type="eggNOG" id="COG2111">
    <property type="taxonomic scope" value="Bacteria"/>
</dbReference>
<evidence type="ECO:0000256" key="5">
    <source>
        <dbReference type="ARBA" id="ARBA00022989"/>
    </source>
</evidence>
<dbReference type="RefSeq" id="WP_006972302.1">
    <property type="nucleotide sequence ID" value="NZ_ABCS01000029.1"/>
</dbReference>
<evidence type="ECO:0000313" key="11">
    <source>
        <dbReference type="Proteomes" id="UP000005801"/>
    </source>
</evidence>
<proteinExistence type="inferred from homology"/>
<dbReference type="GO" id="GO:0005886">
    <property type="term" value="C:plasma membrane"/>
    <property type="evidence" value="ECO:0007669"/>
    <property type="project" value="UniProtKB-SubCell"/>
</dbReference>
<comment type="caution">
    <text evidence="10">The sequence shown here is derived from an EMBL/GenBank/DDBJ whole genome shotgun (WGS) entry which is preliminary data.</text>
</comment>
<dbReference type="PANTHER" id="PTHR33932">
    <property type="entry name" value="NA(+)/H(+) ANTIPORTER SUBUNIT B"/>
    <property type="match status" value="1"/>
</dbReference>
<comment type="similarity">
    <text evidence="2">Belongs to the CPA3 antiporters (TC 2.A.63) subunit B family.</text>
</comment>
<sequence>MSTKQPDKAGAPLQPAATRPASIPQPRGAQPPAPASQMSQQTLLRVVAKMAIPFILVFGVYVILHGELGPGGGFQGGVILAAGFILYGLVFGSDELRKRIPPKIIDSCMALGALLYACVGLVSMLRGGTFLDYGILTNGTASGNEALGMSLVEYGVGLTVCSVMITIYIQISERRATVRLEERGL</sequence>
<comment type="subcellular location">
    <subcellularLocation>
        <location evidence="1">Cell membrane</location>
        <topology evidence="1">Multi-pass membrane protein</topology>
    </subcellularLocation>
</comment>
<dbReference type="STRING" id="391625.PPSIR1_15130"/>
<keyword evidence="11" id="KW-1185">Reference proteome</keyword>
<name>A6G6F3_9BACT</name>
<dbReference type="PANTHER" id="PTHR33932:SF4">
    <property type="entry name" value="NA(+)_H(+) ANTIPORTER SUBUNIT B"/>
    <property type="match status" value="1"/>
</dbReference>
<evidence type="ECO:0000256" key="4">
    <source>
        <dbReference type="ARBA" id="ARBA00022692"/>
    </source>
</evidence>
<dbReference type="Proteomes" id="UP000005801">
    <property type="component" value="Unassembled WGS sequence"/>
</dbReference>
<organism evidence="10 11">
    <name type="scientific">Plesiocystis pacifica SIR-1</name>
    <dbReference type="NCBI Taxonomy" id="391625"/>
    <lineage>
        <taxon>Bacteria</taxon>
        <taxon>Pseudomonadati</taxon>
        <taxon>Myxococcota</taxon>
        <taxon>Polyangia</taxon>
        <taxon>Nannocystales</taxon>
        <taxon>Nannocystaceae</taxon>
        <taxon>Plesiocystis</taxon>
    </lineage>
</organism>
<accession>A6G6F3</accession>
<dbReference type="EMBL" id="ABCS01000029">
    <property type="protein sequence ID" value="EDM78582.1"/>
    <property type="molecule type" value="Genomic_DNA"/>
</dbReference>